<evidence type="ECO:0000256" key="1">
    <source>
        <dbReference type="SAM" id="MobiDB-lite"/>
    </source>
</evidence>
<accession>A0A6J7UF28</accession>
<dbReference type="EMBL" id="CAFBQS010000141">
    <property type="protein sequence ID" value="CAB5064994.1"/>
    <property type="molecule type" value="Genomic_DNA"/>
</dbReference>
<dbReference type="AlphaFoldDB" id="A0A6J7UF28"/>
<sequence>MVSVSRSAGFPHCGQATFTQSVAPARGEMPLGFKSSPADDGNLTGN</sequence>
<reference evidence="2" key="1">
    <citation type="submission" date="2020-05" db="EMBL/GenBank/DDBJ databases">
        <authorList>
            <person name="Chiriac C."/>
            <person name="Salcher M."/>
            <person name="Ghai R."/>
            <person name="Kavagutti S V."/>
        </authorList>
    </citation>
    <scope>NUCLEOTIDE SEQUENCE</scope>
</reference>
<protein>
    <submittedName>
        <fullName evidence="2">Unannotated protein</fullName>
    </submittedName>
</protein>
<organism evidence="2">
    <name type="scientific">freshwater metagenome</name>
    <dbReference type="NCBI Taxonomy" id="449393"/>
    <lineage>
        <taxon>unclassified sequences</taxon>
        <taxon>metagenomes</taxon>
        <taxon>ecological metagenomes</taxon>
    </lineage>
</organism>
<proteinExistence type="predicted"/>
<feature type="region of interest" description="Disordered" evidence="1">
    <location>
        <begin position="21"/>
        <end position="46"/>
    </location>
</feature>
<gene>
    <name evidence="2" type="ORF">UFOPK4366_00747</name>
</gene>
<name>A0A6J7UF28_9ZZZZ</name>
<evidence type="ECO:0000313" key="2">
    <source>
        <dbReference type="EMBL" id="CAB5064994.1"/>
    </source>
</evidence>